<evidence type="ECO:0000256" key="4">
    <source>
        <dbReference type="ARBA" id="ARBA00022692"/>
    </source>
</evidence>
<reference evidence="12" key="1">
    <citation type="submission" date="2020-08" db="EMBL/GenBank/DDBJ databases">
        <authorList>
            <person name="Cejkova D."/>
            <person name="Kubasova T."/>
            <person name="Jahodarova E."/>
            <person name="Rychlik I."/>
        </authorList>
    </citation>
    <scope>NUCLEOTIDE SEQUENCE</scope>
    <source>
        <strain evidence="12">An582</strain>
    </source>
</reference>
<keyword evidence="8 10" id="KW-0472">Membrane</keyword>
<keyword evidence="5" id="KW-0547">Nucleotide-binding</keyword>
<evidence type="ECO:0000313" key="13">
    <source>
        <dbReference type="Proteomes" id="UP000705508"/>
    </source>
</evidence>
<keyword evidence="6 12" id="KW-0067">ATP-binding</keyword>
<dbReference type="Pfam" id="PF00005">
    <property type="entry name" value="ABC_tran"/>
    <property type="match status" value="1"/>
</dbReference>
<feature type="transmembrane region" description="Helical" evidence="10">
    <location>
        <begin position="266"/>
        <end position="285"/>
    </location>
</feature>
<dbReference type="InterPro" id="IPR003838">
    <property type="entry name" value="ABC3_permease_C"/>
</dbReference>
<evidence type="ECO:0000256" key="10">
    <source>
        <dbReference type="SAM" id="Phobius"/>
    </source>
</evidence>
<dbReference type="AlphaFoldDB" id="A0A938XC43"/>
<dbReference type="GO" id="GO:0016887">
    <property type="term" value="F:ATP hydrolysis activity"/>
    <property type="evidence" value="ECO:0007669"/>
    <property type="project" value="InterPro"/>
</dbReference>
<reference evidence="12" key="2">
    <citation type="journal article" date="2021" name="Sci. Rep.">
        <title>The distribution of antibiotic resistance genes in chicken gut microbiota commensals.</title>
        <authorList>
            <person name="Juricova H."/>
            <person name="Matiasovicova J."/>
            <person name="Kubasova T."/>
            <person name="Cejkova D."/>
            <person name="Rychlik I."/>
        </authorList>
    </citation>
    <scope>NUCLEOTIDE SEQUENCE</scope>
    <source>
        <strain evidence="12">An582</strain>
    </source>
</reference>
<dbReference type="SMART" id="SM00382">
    <property type="entry name" value="AAA"/>
    <property type="match status" value="1"/>
</dbReference>
<dbReference type="SUPFAM" id="SSF52540">
    <property type="entry name" value="P-loop containing nucleoside triphosphate hydrolases"/>
    <property type="match status" value="1"/>
</dbReference>
<dbReference type="GO" id="GO:0098796">
    <property type="term" value="C:membrane protein complex"/>
    <property type="evidence" value="ECO:0007669"/>
    <property type="project" value="UniProtKB-ARBA"/>
</dbReference>
<name>A0A938XC43_9CLOT</name>
<dbReference type="GO" id="GO:0005524">
    <property type="term" value="F:ATP binding"/>
    <property type="evidence" value="ECO:0007669"/>
    <property type="project" value="UniProtKB-KW"/>
</dbReference>
<evidence type="ECO:0000259" key="11">
    <source>
        <dbReference type="PROSITE" id="PS50893"/>
    </source>
</evidence>
<dbReference type="InterPro" id="IPR027417">
    <property type="entry name" value="P-loop_NTPase"/>
</dbReference>
<dbReference type="EMBL" id="JACJKS010000006">
    <property type="protein sequence ID" value="MBM6948125.1"/>
    <property type="molecule type" value="Genomic_DNA"/>
</dbReference>
<evidence type="ECO:0000256" key="5">
    <source>
        <dbReference type="ARBA" id="ARBA00022741"/>
    </source>
</evidence>
<feature type="transmembrane region" description="Helical" evidence="10">
    <location>
        <begin position="1047"/>
        <end position="1076"/>
    </location>
</feature>
<dbReference type="InterPro" id="IPR017871">
    <property type="entry name" value="ABC_transporter-like_CS"/>
</dbReference>
<dbReference type="PROSITE" id="PS50893">
    <property type="entry name" value="ABC_TRANSPORTER_2"/>
    <property type="match status" value="1"/>
</dbReference>
<feature type="transmembrane region" description="Helical" evidence="10">
    <location>
        <begin position="1143"/>
        <end position="1164"/>
    </location>
</feature>
<evidence type="ECO:0000256" key="9">
    <source>
        <dbReference type="ARBA" id="ARBA00038388"/>
    </source>
</evidence>
<dbReference type="GO" id="GO:0005886">
    <property type="term" value="C:plasma membrane"/>
    <property type="evidence" value="ECO:0007669"/>
    <property type="project" value="UniProtKB-SubCell"/>
</dbReference>
<dbReference type="InterPro" id="IPR003593">
    <property type="entry name" value="AAA+_ATPase"/>
</dbReference>
<dbReference type="Proteomes" id="UP000705508">
    <property type="component" value="Unassembled WGS sequence"/>
</dbReference>
<dbReference type="InterPro" id="IPR017911">
    <property type="entry name" value="MacB-like_ATP-bd"/>
</dbReference>
<proteinExistence type="inferred from homology"/>
<gene>
    <name evidence="12" type="ORF">H6A20_05575</name>
</gene>
<organism evidence="12 13">
    <name type="scientific">Mordavella massiliensis</name>
    <dbReference type="NCBI Taxonomy" id="1871024"/>
    <lineage>
        <taxon>Bacteria</taxon>
        <taxon>Bacillati</taxon>
        <taxon>Bacillota</taxon>
        <taxon>Clostridia</taxon>
        <taxon>Eubacteriales</taxon>
        <taxon>Clostridiaceae</taxon>
        <taxon>Mordavella</taxon>
    </lineage>
</organism>
<dbReference type="GO" id="GO:0022857">
    <property type="term" value="F:transmembrane transporter activity"/>
    <property type="evidence" value="ECO:0007669"/>
    <property type="project" value="UniProtKB-ARBA"/>
</dbReference>
<sequence length="1181" mass="127238">MLQIRDICKEYRTGSLVQKALDHVSLSLRDNEFVAILGPSGSGKTTLLNIIGGLDRYDSGDLIINDVSTKKYKDRDWDSYRNHTIGFVFQSYNLITHQTILANVELALTISGVSRAKRRRLAVEALEKVGLGEQIHKKPGQLSGGQMQRVAIARALVNNPDILLADEPTGALDSETSVQVMELLKEVARDRLVVMVTHNPELAVEYATRIVKLKDGRIREDSDPFVPEESGMGEPEHRNLGKTSMSFLTALSLSFNNLRTKKARTILTSFAGSIGIIGIALILALSTGVNTYINNMEEETLSEYPLEIMSTGFDMTSMLLTSGGGGESSGDVNVINVATDMFSKMDSNDLGSLKAYFDSGKSGIEDCTNAVEYSYDVTPQIYRVGDGKVRQVNPDHSFDALGFGSSSSSSSLMSTMMSTDVFYEMPENPALYEGQYDVKAGRWPQAYNECVVVLTQGGSVSDLMLYALGLRDPLELDEMVRQFIDEEQVETKEDSRAYTYGDILSTTFRLVDSTDYYTYDSQYHVWTDKSRDEAYVRNLAENGEELKIVGIVQPAEDGNAMMLSAGIGYPASLTQHVVEKAAESQIVQDQLADPGTDVFTGKPFGEVSQGDLDLGEMFGINEEELENAFSFDSTAMTAGLEGGLDLSGLQGAGSGSLDLSGMIDLEQIAQQLPEMEGFDLSQISGALNLDVSSEQLGAMAGGLLDGYLAYAAQDPSTDYANLGEALLAYLNTGEARQVLADHIREIIESSGLSVTPEQLGDLAKRILQGFLAYAQGQGMTDPSQMDAYLEAYLQTGEAQQIAQQWVDEVFAGGAQISITGEQLEKLAQELAAGYQSYAAANGLPDPSKMQDSFLAYLGTDSAREQLAQGMAGLLDTEALEQQLTGAVEDYMQTVMESGAAQSLTGQITAAVQAMMAQISEGLQSAMQSAAVQIGSNIENALSLDPEAFRNAFEMNMDGEQLTELLLSMETSGTATSDSNLRALGYADFDEPSGISIYPKDFESKDEAVGILDAYNSRMEAEGKEEQVITYTDMVGTLMSSVTNIVNVISYVLIAFVAISLIVSSIMIGVITYISVLERRKEIGILRAIGASKRNISQVFNAETFIIGACAGLIGIGLSLLLLIPGNALIHYLAGSDDVSAVLAPGPAVILILLSILLTLLGGLIPSRKAAGSDPVTALRVE</sequence>
<accession>A0A938XC43</accession>
<dbReference type="FunFam" id="3.40.50.300:FF:000032">
    <property type="entry name" value="Export ABC transporter ATP-binding protein"/>
    <property type="match status" value="1"/>
</dbReference>
<evidence type="ECO:0000256" key="2">
    <source>
        <dbReference type="ARBA" id="ARBA00022448"/>
    </source>
</evidence>
<comment type="similarity">
    <text evidence="9">Belongs to the ABC transporter superfamily. Macrolide exporter (TC 3.A.1.122) family.</text>
</comment>
<protein>
    <submittedName>
        <fullName evidence="12">ABC transporter ATP-binding protein/permease</fullName>
    </submittedName>
</protein>
<evidence type="ECO:0000313" key="12">
    <source>
        <dbReference type="EMBL" id="MBM6948125.1"/>
    </source>
</evidence>
<keyword evidence="7 10" id="KW-1133">Transmembrane helix</keyword>
<keyword evidence="2" id="KW-0813">Transport</keyword>
<dbReference type="PANTHER" id="PTHR42798">
    <property type="entry name" value="LIPOPROTEIN-RELEASING SYSTEM ATP-BINDING PROTEIN LOLD"/>
    <property type="match status" value="1"/>
</dbReference>
<keyword evidence="3" id="KW-1003">Cell membrane</keyword>
<evidence type="ECO:0000256" key="7">
    <source>
        <dbReference type="ARBA" id="ARBA00022989"/>
    </source>
</evidence>
<dbReference type="PROSITE" id="PS00211">
    <property type="entry name" value="ABC_TRANSPORTER_1"/>
    <property type="match status" value="1"/>
</dbReference>
<comment type="caution">
    <text evidence="12">The sequence shown here is derived from an EMBL/GenBank/DDBJ whole genome shotgun (WGS) entry which is preliminary data.</text>
</comment>
<dbReference type="InterPro" id="IPR003439">
    <property type="entry name" value="ABC_transporter-like_ATP-bd"/>
</dbReference>
<feature type="transmembrane region" description="Helical" evidence="10">
    <location>
        <begin position="1097"/>
        <end position="1123"/>
    </location>
</feature>
<dbReference type="RefSeq" id="WP_204906160.1">
    <property type="nucleotide sequence ID" value="NZ_JACJKS010000006.1"/>
</dbReference>
<dbReference type="CDD" id="cd03255">
    <property type="entry name" value="ABC_MJ0796_LolCDE_FtsE"/>
    <property type="match status" value="1"/>
</dbReference>
<keyword evidence="4 10" id="KW-0812">Transmembrane</keyword>
<evidence type="ECO:0000256" key="8">
    <source>
        <dbReference type="ARBA" id="ARBA00023136"/>
    </source>
</evidence>
<dbReference type="Gene3D" id="3.40.50.300">
    <property type="entry name" value="P-loop containing nucleotide triphosphate hydrolases"/>
    <property type="match status" value="1"/>
</dbReference>
<dbReference type="Pfam" id="PF02687">
    <property type="entry name" value="FtsX"/>
    <property type="match status" value="1"/>
</dbReference>
<evidence type="ECO:0000256" key="1">
    <source>
        <dbReference type="ARBA" id="ARBA00004429"/>
    </source>
</evidence>
<dbReference type="PANTHER" id="PTHR42798:SF6">
    <property type="entry name" value="CELL DIVISION ATP-BINDING PROTEIN FTSE"/>
    <property type="match status" value="1"/>
</dbReference>
<evidence type="ECO:0000256" key="3">
    <source>
        <dbReference type="ARBA" id="ARBA00022475"/>
    </source>
</evidence>
<comment type="subcellular location">
    <subcellularLocation>
        <location evidence="1">Cell inner membrane</location>
        <topology evidence="1">Multi-pass membrane protein</topology>
    </subcellularLocation>
</comment>
<feature type="domain" description="ABC transporter" evidence="11">
    <location>
        <begin position="2"/>
        <end position="240"/>
    </location>
</feature>
<evidence type="ECO:0000256" key="6">
    <source>
        <dbReference type="ARBA" id="ARBA00022840"/>
    </source>
</evidence>